<organism evidence="1">
    <name type="scientific">marine sediment metagenome</name>
    <dbReference type="NCBI Taxonomy" id="412755"/>
    <lineage>
        <taxon>unclassified sequences</taxon>
        <taxon>metagenomes</taxon>
        <taxon>ecological metagenomes</taxon>
    </lineage>
</organism>
<sequence>MSKTLTWFYDSPDTGHPDCKCSLCGLMIDEVPIRVFDPPRDREMRFHMKCAIKKGILSNEY</sequence>
<evidence type="ECO:0008006" key="2">
    <source>
        <dbReference type="Google" id="ProtNLM"/>
    </source>
</evidence>
<name>A0A0F9LUY7_9ZZZZ</name>
<comment type="caution">
    <text evidence="1">The sequence shown here is derived from an EMBL/GenBank/DDBJ whole genome shotgun (WGS) entry which is preliminary data.</text>
</comment>
<protein>
    <recommendedName>
        <fullName evidence="2">PARP-type domain-containing protein</fullName>
    </recommendedName>
</protein>
<dbReference type="AlphaFoldDB" id="A0A0F9LUY7"/>
<dbReference type="EMBL" id="LAZR01010214">
    <property type="protein sequence ID" value="KKM68175.1"/>
    <property type="molecule type" value="Genomic_DNA"/>
</dbReference>
<reference evidence="1" key="1">
    <citation type="journal article" date="2015" name="Nature">
        <title>Complex archaea that bridge the gap between prokaryotes and eukaryotes.</title>
        <authorList>
            <person name="Spang A."/>
            <person name="Saw J.H."/>
            <person name="Jorgensen S.L."/>
            <person name="Zaremba-Niedzwiedzka K."/>
            <person name="Martijn J."/>
            <person name="Lind A.E."/>
            <person name="van Eijk R."/>
            <person name="Schleper C."/>
            <person name="Guy L."/>
            <person name="Ettema T.J."/>
        </authorList>
    </citation>
    <scope>NUCLEOTIDE SEQUENCE</scope>
</reference>
<proteinExistence type="predicted"/>
<evidence type="ECO:0000313" key="1">
    <source>
        <dbReference type="EMBL" id="KKM68175.1"/>
    </source>
</evidence>
<accession>A0A0F9LUY7</accession>
<gene>
    <name evidence="1" type="ORF">LCGC14_1463490</name>
</gene>